<dbReference type="GO" id="GO:0003723">
    <property type="term" value="F:RNA binding"/>
    <property type="evidence" value="ECO:0007669"/>
    <property type="project" value="InterPro"/>
</dbReference>
<dbReference type="Gene3D" id="1.10.8.50">
    <property type="match status" value="1"/>
</dbReference>
<dbReference type="PANTHER" id="PTHR10871">
    <property type="entry name" value="30S RIBOSOMAL PROTEIN S13/40S RIBOSOMAL PROTEIN S18"/>
    <property type="match status" value="1"/>
</dbReference>
<dbReference type="InterPro" id="IPR001892">
    <property type="entry name" value="Ribosomal_uS13"/>
</dbReference>
<dbReference type="GO" id="GO:0015935">
    <property type="term" value="C:small ribosomal subunit"/>
    <property type="evidence" value="ECO:0007669"/>
    <property type="project" value="TreeGrafter"/>
</dbReference>
<dbReference type="PANTHER" id="PTHR10871:SF1">
    <property type="entry name" value="SMALL RIBOSOMAL SUBUNIT PROTEIN US13M"/>
    <property type="match status" value="1"/>
</dbReference>
<dbReference type="Proteomes" id="UP000241769">
    <property type="component" value="Unassembled WGS sequence"/>
</dbReference>
<keyword evidence="2 4" id="KW-0689">Ribosomal protein</keyword>
<evidence type="ECO:0000256" key="4">
    <source>
        <dbReference type="RuleBase" id="RU003830"/>
    </source>
</evidence>
<evidence type="ECO:0000256" key="2">
    <source>
        <dbReference type="ARBA" id="ARBA00022980"/>
    </source>
</evidence>
<proteinExistence type="inferred from homology"/>
<accession>A0A2P6NNK3</accession>
<protein>
    <submittedName>
        <fullName evidence="5">Ribosomal protein S13 (Mitochondrion)</fullName>
    </submittedName>
</protein>
<dbReference type="PIRSF" id="PIRSF002134">
    <property type="entry name" value="Ribosomal_S13"/>
    <property type="match status" value="1"/>
</dbReference>
<evidence type="ECO:0000256" key="1">
    <source>
        <dbReference type="ARBA" id="ARBA00008080"/>
    </source>
</evidence>
<evidence type="ECO:0000256" key="3">
    <source>
        <dbReference type="ARBA" id="ARBA00023274"/>
    </source>
</evidence>
<comment type="caution">
    <text evidence="5">The sequence shown here is derived from an EMBL/GenBank/DDBJ whole genome shotgun (WGS) entry which is preliminary data.</text>
</comment>
<dbReference type="Pfam" id="PF00416">
    <property type="entry name" value="Ribosomal_S13"/>
    <property type="match status" value="1"/>
</dbReference>
<dbReference type="PROSITE" id="PS50159">
    <property type="entry name" value="RIBOSOMAL_S13_2"/>
    <property type="match status" value="1"/>
</dbReference>
<dbReference type="InParanoid" id="A0A2P6NNK3"/>
<dbReference type="STRING" id="1890364.A0A2P6NNK3"/>
<keyword evidence="6" id="KW-1185">Reference proteome</keyword>
<dbReference type="GO" id="GO:0005739">
    <property type="term" value="C:mitochondrion"/>
    <property type="evidence" value="ECO:0007669"/>
    <property type="project" value="TreeGrafter"/>
</dbReference>
<comment type="similarity">
    <text evidence="1 4">Belongs to the universal ribosomal protein uS13 family.</text>
</comment>
<dbReference type="OrthoDB" id="525520at2759"/>
<reference evidence="5 6" key="1">
    <citation type="journal article" date="2018" name="Genome Biol. Evol.">
        <title>Multiple Roots of Fruiting Body Formation in Amoebozoa.</title>
        <authorList>
            <person name="Hillmann F."/>
            <person name="Forbes G."/>
            <person name="Novohradska S."/>
            <person name="Ferling I."/>
            <person name="Riege K."/>
            <person name="Groth M."/>
            <person name="Westermann M."/>
            <person name="Marz M."/>
            <person name="Spaller T."/>
            <person name="Winckler T."/>
            <person name="Schaap P."/>
            <person name="Glockner G."/>
        </authorList>
    </citation>
    <scope>NUCLEOTIDE SEQUENCE [LARGE SCALE GENOMIC DNA]</scope>
    <source>
        <strain evidence="5 6">Jena</strain>
    </source>
</reference>
<dbReference type="GO" id="GO:0003735">
    <property type="term" value="F:structural constituent of ribosome"/>
    <property type="evidence" value="ECO:0007669"/>
    <property type="project" value="InterPro"/>
</dbReference>
<evidence type="ECO:0000313" key="5">
    <source>
        <dbReference type="EMBL" id="PRP85540.1"/>
    </source>
</evidence>
<dbReference type="InterPro" id="IPR027437">
    <property type="entry name" value="Rbsml_uS13_C"/>
</dbReference>
<dbReference type="AlphaFoldDB" id="A0A2P6NNK3"/>
<dbReference type="GO" id="GO:0006412">
    <property type="term" value="P:translation"/>
    <property type="evidence" value="ECO:0007669"/>
    <property type="project" value="InterPro"/>
</dbReference>
<evidence type="ECO:0000313" key="6">
    <source>
        <dbReference type="Proteomes" id="UP000241769"/>
    </source>
</evidence>
<keyword evidence="3 4" id="KW-0687">Ribonucleoprotein</keyword>
<dbReference type="Gene3D" id="4.10.910.10">
    <property type="entry name" value="30s ribosomal protein s13, domain 2"/>
    <property type="match status" value="1"/>
</dbReference>
<gene>
    <name evidence="5" type="ORF">PROFUN_06772</name>
</gene>
<sequence length="121" mass="13723">MAAEATRYILGHTIKTDKIFLFSLREIYGIGHASAGLICDRFGISRQARLKNLPDYKISTLESYVNKNVLLGKDLKEQVTKNIQKKIADGGYIGRRLAEQLPAYGQRTHKNARTARRVKNF</sequence>
<name>A0A2P6NNK3_9EUKA</name>
<dbReference type="SUPFAM" id="SSF46946">
    <property type="entry name" value="S13-like H2TH domain"/>
    <property type="match status" value="1"/>
</dbReference>
<organism evidence="5 6">
    <name type="scientific">Planoprotostelium fungivorum</name>
    <dbReference type="NCBI Taxonomy" id="1890364"/>
    <lineage>
        <taxon>Eukaryota</taxon>
        <taxon>Amoebozoa</taxon>
        <taxon>Evosea</taxon>
        <taxon>Variosea</taxon>
        <taxon>Cavosteliida</taxon>
        <taxon>Cavosteliaceae</taxon>
        <taxon>Planoprotostelium</taxon>
    </lineage>
</organism>
<dbReference type="EMBL" id="MDYQ01000043">
    <property type="protein sequence ID" value="PRP85540.1"/>
    <property type="molecule type" value="Genomic_DNA"/>
</dbReference>
<dbReference type="InterPro" id="IPR010979">
    <property type="entry name" value="Ribosomal_uS13-like_H2TH"/>
</dbReference>